<accession>A0A7W7W166</accession>
<evidence type="ECO:0000256" key="5">
    <source>
        <dbReference type="ARBA" id="ARBA00018995"/>
    </source>
</evidence>
<evidence type="ECO:0000256" key="7">
    <source>
        <dbReference type="ARBA" id="ARBA00022485"/>
    </source>
</evidence>
<evidence type="ECO:0000256" key="4">
    <source>
        <dbReference type="ARBA" id="ARBA00012093"/>
    </source>
</evidence>
<dbReference type="Pfam" id="PF03313">
    <property type="entry name" value="SDH_alpha"/>
    <property type="match status" value="1"/>
</dbReference>
<dbReference type="NCBIfam" id="TIGR00720">
    <property type="entry name" value="sda_mono"/>
    <property type="match status" value="1"/>
</dbReference>
<dbReference type="GO" id="GO:0046872">
    <property type="term" value="F:metal ion binding"/>
    <property type="evidence" value="ECO:0007669"/>
    <property type="project" value="UniProtKB-KW"/>
</dbReference>
<proteinExistence type="inferred from homology"/>
<dbReference type="EC" id="4.3.1.17" evidence="4 13"/>
<keyword evidence="17" id="KW-1185">Reference proteome</keyword>
<feature type="domain" description="Serine dehydratase beta chain" evidence="15">
    <location>
        <begin position="4"/>
        <end position="157"/>
    </location>
</feature>
<comment type="catalytic activity">
    <reaction evidence="12 13">
        <text>L-serine = pyruvate + NH4(+)</text>
        <dbReference type="Rhea" id="RHEA:19169"/>
        <dbReference type="ChEBI" id="CHEBI:15361"/>
        <dbReference type="ChEBI" id="CHEBI:28938"/>
        <dbReference type="ChEBI" id="CHEBI:33384"/>
        <dbReference type="EC" id="4.3.1.17"/>
    </reaction>
</comment>
<evidence type="ECO:0000256" key="1">
    <source>
        <dbReference type="ARBA" id="ARBA00001966"/>
    </source>
</evidence>
<sequence length="470" mass="49236">MAISVFDLFKIGIGPSSSHTVGPMKAARTFVLGLRDSGLLPDVASVRAELYGSLALTGKGHGSDTAVILGLLGELPEEVDVDAVPLLLRQVRDGGRLALGGEHEVAFDPAEQVEFRRKESLPGHPNGLRFAAFDAAGTELRARVYYSVGGGFVVDEEAAGADRIKPDDTVLPYPFSTAAELLEICSDTGMSISAVMLANEQAFGRTAAEVHAGLLRIWQTMRQCVRRGVTSEGTLPGGLKVPRRAHRLYRQLGGGCDESGLVRPEVVERDPDPMRGSDWISLYALAVNEENAAGGRVVTAPTNGAAGIVPAVLHYYLHFSPGADDDGIVRFLLTAGAVGILFKENASISGAEVGCQGEVGSASSMAAGGLAEALGGTPAQVENAAEIAMEHNLGLTCDPIGGLVQVPCIERNALASVKAISGTRMALRGDGSHFVSLDKVITTMRNTGADMMDKYKETSRGGLAVNVIEC</sequence>
<dbReference type="InterPro" id="IPR005130">
    <property type="entry name" value="Ser_deHydtase-like_asu"/>
</dbReference>
<dbReference type="FunFam" id="3.30.1330.90:FF:000001">
    <property type="entry name" value="L-serine ammonia-lyase 1"/>
    <property type="match status" value="1"/>
</dbReference>
<evidence type="ECO:0000256" key="11">
    <source>
        <dbReference type="ARBA" id="ARBA00023239"/>
    </source>
</evidence>
<evidence type="ECO:0000313" key="17">
    <source>
        <dbReference type="Proteomes" id="UP000523007"/>
    </source>
</evidence>
<evidence type="ECO:0000313" key="16">
    <source>
        <dbReference type="EMBL" id="MBB4929998.1"/>
    </source>
</evidence>
<dbReference type="RefSeq" id="WP_184574889.1">
    <property type="nucleotide sequence ID" value="NZ_JACHJT010000001.1"/>
</dbReference>
<dbReference type="AlphaFoldDB" id="A0A7W7W166"/>
<comment type="caution">
    <text evidence="16">The sequence shown here is derived from an EMBL/GenBank/DDBJ whole genome shotgun (WGS) entry which is preliminary data.</text>
</comment>
<evidence type="ECO:0000256" key="2">
    <source>
        <dbReference type="ARBA" id="ARBA00004742"/>
    </source>
</evidence>
<dbReference type="SUPFAM" id="SSF143548">
    <property type="entry name" value="Serine metabolism enzymes domain"/>
    <property type="match status" value="1"/>
</dbReference>
<dbReference type="Gene3D" id="3.30.1330.90">
    <property type="entry name" value="D-3-phosphoglycerate dehydrogenase, domain 3"/>
    <property type="match status" value="1"/>
</dbReference>
<dbReference type="InterPro" id="IPR004644">
    <property type="entry name" value="Fe-S_L-Ser_mono"/>
</dbReference>
<evidence type="ECO:0000259" key="14">
    <source>
        <dbReference type="Pfam" id="PF03313"/>
    </source>
</evidence>
<comment type="similarity">
    <text evidence="3 13">Belongs to the iron-sulfur dependent L-serine dehydratase family.</text>
</comment>
<keyword evidence="11 13" id="KW-0456">Lyase</keyword>
<dbReference type="PANTHER" id="PTHR30182">
    <property type="entry name" value="L-SERINE DEHYDRATASE"/>
    <property type="match status" value="1"/>
</dbReference>
<dbReference type="GO" id="GO:0051539">
    <property type="term" value="F:4 iron, 4 sulfur cluster binding"/>
    <property type="evidence" value="ECO:0007669"/>
    <property type="project" value="UniProtKB-UniRule"/>
</dbReference>
<dbReference type="GO" id="GO:0006094">
    <property type="term" value="P:gluconeogenesis"/>
    <property type="evidence" value="ECO:0007669"/>
    <property type="project" value="UniProtKB-KW"/>
</dbReference>
<feature type="domain" description="Serine dehydratase-like alpha subunit" evidence="14">
    <location>
        <begin position="188"/>
        <end position="464"/>
    </location>
</feature>
<evidence type="ECO:0000259" key="15">
    <source>
        <dbReference type="Pfam" id="PF03315"/>
    </source>
</evidence>
<dbReference type="InterPro" id="IPR051318">
    <property type="entry name" value="Fe-S_L-Ser"/>
</dbReference>
<evidence type="ECO:0000256" key="6">
    <source>
        <dbReference type="ARBA" id="ARBA00022432"/>
    </source>
</evidence>
<comment type="cofactor">
    <cofactor evidence="1 13">
        <name>[4Fe-4S] cluster</name>
        <dbReference type="ChEBI" id="CHEBI:49883"/>
    </cofactor>
</comment>
<comment type="pathway">
    <text evidence="2">Carbohydrate biosynthesis; gluconeogenesis.</text>
</comment>
<protein>
    <recommendedName>
        <fullName evidence="5 13">L-serine dehydratase</fullName>
        <ecNumber evidence="4 13">4.3.1.17</ecNumber>
    </recommendedName>
</protein>
<dbReference type="Proteomes" id="UP000523007">
    <property type="component" value="Unassembled WGS sequence"/>
</dbReference>
<name>A0A7W7W166_9ACTN</name>
<dbReference type="Pfam" id="PF03315">
    <property type="entry name" value="SDH_beta"/>
    <property type="match status" value="1"/>
</dbReference>
<keyword evidence="6 13" id="KW-0312">Gluconeogenesis</keyword>
<dbReference type="InterPro" id="IPR005131">
    <property type="entry name" value="Ser_deHydtase_bsu"/>
</dbReference>
<organism evidence="16 17">
    <name type="scientific">Lipingzhangella halophila</name>
    <dbReference type="NCBI Taxonomy" id="1783352"/>
    <lineage>
        <taxon>Bacteria</taxon>
        <taxon>Bacillati</taxon>
        <taxon>Actinomycetota</taxon>
        <taxon>Actinomycetes</taxon>
        <taxon>Streptosporangiales</taxon>
        <taxon>Nocardiopsidaceae</taxon>
        <taxon>Lipingzhangella</taxon>
    </lineage>
</organism>
<evidence type="ECO:0000256" key="3">
    <source>
        <dbReference type="ARBA" id="ARBA00008636"/>
    </source>
</evidence>
<reference evidence="16 17" key="1">
    <citation type="submission" date="2020-08" db="EMBL/GenBank/DDBJ databases">
        <title>Sequencing the genomes of 1000 actinobacteria strains.</title>
        <authorList>
            <person name="Klenk H.-P."/>
        </authorList>
    </citation>
    <scope>NUCLEOTIDE SEQUENCE [LARGE SCALE GENOMIC DNA]</scope>
    <source>
        <strain evidence="16 17">DSM 102030</strain>
    </source>
</reference>
<dbReference type="InterPro" id="IPR029009">
    <property type="entry name" value="ASB_dom_sf"/>
</dbReference>
<keyword evidence="9 13" id="KW-0408">Iron</keyword>
<evidence type="ECO:0000256" key="8">
    <source>
        <dbReference type="ARBA" id="ARBA00022723"/>
    </source>
</evidence>
<dbReference type="EMBL" id="JACHJT010000001">
    <property type="protein sequence ID" value="MBB4929998.1"/>
    <property type="molecule type" value="Genomic_DNA"/>
</dbReference>
<keyword evidence="10 13" id="KW-0411">Iron-sulfur</keyword>
<keyword evidence="7 13" id="KW-0004">4Fe-4S</keyword>
<gene>
    <name evidence="16" type="ORF">F4561_000818</name>
</gene>
<evidence type="ECO:0000256" key="9">
    <source>
        <dbReference type="ARBA" id="ARBA00023004"/>
    </source>
</evidence>
<evidence type="ECO:0000256" key="13">
    <source>
        <dbReference type="RuleBase" id="RU366059"/>
    </source>
</evidence>
<evidence type="ECO:0000256" key="10">
    <source>
        <dbReference type="ARBA" id="ARBA00023014"/>
    </source>
</evidence>
<evidence type="ECO:0000256" key="12">
    <source>
        <dbReference type="ARBA" id="ARBA00049406"/>
    </source>
</evidence>
<keyword evidence="8 13" id="KW-0479">Metal-binding</keyword>
<dbReference type="GO" id="GO:0003941">
    <property type="term" value="F:L-serine ammonia-lyase activity"/>
    <property type="evidence" value="ECO:0007669"/>
    <property type="project" value="UniProtKB-UniRule"/>
</dbReference>
<dbReference type="PANTHER" id="PTHR30182:SF1">
    <property type="entry name" value="L-SERINE DEHYDRATASE 1"/>
    <property type="match status" value="1"/>
</dbReference>